<dbReference type="AlphaFoldDB" id="A0A250KU11"/>
<accession>A0A250KU11</accession>
<dbReference type="Gene3D" id="3.10.129.10">
    <property type="entry name" value="Hotdog Thioesterase"/>
    <property type="match status" value="1"/>
</dbReference>
<dbReference type="InterPro" id="IPR029069">
    <property type="entry name" value="HotDog_dom_sf"/>
</dbReference>
<dbReference type="KEGG" id="mmai:sS8_3197"/>
<keyword evidence="3" id="KW-1185">Reference proteome</keyword>
<reference evidence="2 3" key="1">
    <citation type="submission" date="2016-12" db="EMBL/GenBank/DDBJ databases">
        <title>Genome sequencing of Methylocaldum marinum.</title>
        <authorList>
            <person name="Takeuchi M."/>
            <person name="Kamagata Y."/>
            <person name="Hiraoka S."/>
            <person name="Oshima K."/>
            <person name="Hattori M."/>
            <person name="Iwasaki W."/>
        </authorList>
    </citation>
    <scope>NUCLEOTIDE SEQUENCE [LARGE SCALE GENOMIC DNA]</scope>
    <source>
        <strain evidence="2 3">S8</strain>
    </source>
</reference>
<proteinExistence type="predicted"/>
<dbReference type="OrthoDB" id="9812842at2"/>
<gene>
    <name evidence="2" type="ORF">sS8_3197</name>
</gene>
<evidence type="ECO:0000259" key="1">
    <source>
        <dbReference type="Pfam" id="PF22818"/>
    </source>
</evidence>
<dbReference type="InterPro" id="IPR054545">
    <property type="entry name" value="ApeI-like"/>
</dbReference>
<dbReference type="Proteomes" id="UP000266313">
    <property type="component" value="Chromosome"/>
</dbReference>
<sequence>MTTKSHLVSAEQPVFAGHFPGNPILPGVLLLAFARRTLTETYGYPCRIRRIVRQKFLAPVLPSQTVQVECVPTGSDRLPTEVACRFVNQDGVLVAKADFVVEFSS</sequence>
<protein>
    <submittedName>
        <fullName evidence="2">3-hydroxymyristoyl/3-hydroxydecanoyl-(Acyl carrier protein) dehydratase</fullName>
    </submittedName>
</protein>
<dbReference type="Pfam" id="PF22818">
    <property type="entry name" value="ApeI-like"/>
    <property type="match status" value="1"/>
</dbReference>
<evidence type="ECO:0000313" key="3">
    <source>
        <dbReference type="Proteomes" id="UP000266313"/>
    </source>
</evidence>
<dbReference type="GO" id="GO:0016829">
    <property type="term" value="F:lyase activity"/>
    <property type="evidence" value="ECO:0007669"/>
    <property type="project" value="UniProtKB-KW"/>
</dbReference>
<evidence type="ECO:0000313" key="2">
    <source>
        <dbReference type="EMBL" id="BBA35140.1"/>
    </source>
</evidence>
<name>A0A250KU11_9GAMM</name>
<dbReference type="RefSeq" id="WP_119632829.1">
    <property type="nucleotide sequence ID" value="NZ_AP017928.1"/>
</dbReference>
<dbReference type="SUPFAM" id="SSF54637">
    <property type="entry name" value="Thioesterase/thiol ester dehydrase-isomerase"/>
    <property type="match status" value="1"/>
</dbReference>
<feature type="domain" description="ApeI dehydratase-like" evidence="1">
    <location>
        <begin position="8"/>
        <end position="72"/>
    </location>
</feature>
<dbReference type="EMBL" id="AP017928">
    <property type="protein sequence ID" value="BBA35140.1"/>
    <property type="molecule type" value="Genomic_DNA"/>
</dbReference>
<organism evidence="2 3">
    <name type="scientific">Methylocaldum marinum</name>
    <dbReference type="NCBI Taxonomy" id="1432792"/>
    <lineage>
        <taxon>Bacteria</taxon>
        <taxon>Pseudomonadati</taxon>
        <taxon>Pseudomonadota</taxon>
        <taxon>Gammaproteobacteria</taxon>
        <taxon>Methylococcales</taxon>
        <taxon>Methylococcaceae</taxon>
        <taxon>Methylocaldum</taxon>
    </lineage>
</organism>